<feature type="domain" description="Disease resistance N-terminal" evidence="9">
    <location>
        <begin position="13"/>
        <end position="102"/>
    </location>
</feature>
<dbReference type="GO" id="GO:0042742">
    <property type="term" value="P:defense response to bacterium"/>
    <property type="evidence" value="ECO:0007669"/>
    <property type="project" value="UniProtKB-ARBA"/>
</dbReference>
<dbReference type="CDD" id="cd14798">
    <property type="entry name" value="RX-CC_like"/>
    <property type="match status" value="1"/>
</dbReference>
<keyword evidence="6" id="KW-0175">Coiled coil</keyword>
<dbReference type="Pfam" id="PF00931">
    <property type="entry name" value="NB-ARC"/>
    <property type="match status" value="1"/>
</dbReference>
<dbReference type="Proteomes" id="UP001497457">
    <property type="component" value="Chromosome 27b"/>
</dbReference>
<dbReference type="InterPro" id="IPR002182">
    <property type="entry name" value="NB-ARC"/>
</dbReference>
<feature type="region of interest" description="Disordered" evidence="7">
    <location>
        <begin position="110"/>
        <end position="136"/>
    </location>
</feature>
<dbReference type="Pfam" id="PF23598">
    <property type="entry name" value="LRR_14"/>
    <property type="match status" value="1"/>
</dbReference>
<gene>
    <name evidence="12" type="ORF">URODEC1_LOCUS68614</name>
</gene>
<sequence length="980" mass="110466">MASQMIVSVSTGVMNPLLRKLASLLREEEAKLKSSEREAVTSFQGELSSMSAIMRGSAMMETPDVQVMEWMRQVREVTYDAEDCVDLFMHQAARKQSRSSSSILTALVRQKSQEPILPRRSSGSGSATSPRSPTRSLVVLARSSSRLSFAEQMRQLVARVAEANDRHKRYKVPGEPASDDTADDLGSCSVVTIDPQLILMQHTDPVAMEGPTQELHEHLAKEEKHATVTSIVGMAGIGKTTLATQVYLTTQERFDCRALVYVGRRPSVRRVLLNIISQLRRNYKQEDITNEHQAMITLRDLLHDKRYLIIIDDIWSISAWKAISCALPQNDHGSRIVMTTRNHDVARSCSSHPSDYIYEMKTLGDSDSKKLFHRRVFGSEEVCSHECRALHDGILKICGGLPLTIVVVASFLGRTAKLEEWEMIYNSTLSVLEKYPLLQGMKKILQISYANLPFPIKSCFLYLSTFPKNYKIDKDRLVWRWIAEGFIPEKGEESLWGTGISYFNELINRNLVQPVFTNDDDYDPVGCTVHGAIHDFVVLLSSEENFVTLDEELESMPRDVIRRLSLNYTKQEDVTLPLDTDISKARSLTVLGCTQRMPNLRNLELLRVLDLEGAEGLENRSLEDIGKLFNLKYLALGGERFTELPGAIGELQHLETLDMRQTMVHKLPSSVEKLQKLIRLLAHVLDHIPADWVEKMQGLQELSMVSVNSERSLKFVAELVKLKQLRILGVKWCFWDDGDGIADRRSHLVSSLNKISQSNISSLSIHSDAACSLGFLADSGEYSWDPPYQLQKLVLKEGSSSYFSTVPKNLGKCSYLTFLEIAINLGSEEDFLIIANLPALTILRLSARGKPIVIKQGFECLKVLWFQRCEDGLGLVFEPGAVPQLRKLCLNFKVRSQQQQLEEKQGRFVSGLEQLSSLKHVNVNIDCDGAMSTEVESVEKAIKRDIHVNSKKLKFESSRDNEEKMIHKMEGKVAAQEDSN</sequence>
<dbReference type="SUPFAM" id="SSF52058">
    <property type="entry name" value="L domain-like"/>
    <property type="match status" value="1"/>
</dbReference>
<dbReference type="Gene3D" id="1.10.8.430">
    <property type="entry name" value="Helical domain of apoptotic protease-activating factors"/>
    <property type="match status" value="1"/>
</dbReference>
<keyword evidence="13" id="KW-1185">Reference proteome</keyword>
<accession>A0ABC9BT75</accession>
<feature type="compositionally biased region" description="Low complexity" evidence="7">
    <location>
        <begin position="118"/>
        <end position="136"/>
    </location>
</feature>
<dbReference type="EMBL" id="OZ075137">
    <property type="protein sequence ID" value="CAL5007673.1"/>
    <property type="molecule type" value="Genomic_DNA"/>
</dbReference>
<keyword evidence="5" id="KW-0611">Plant defense</keyword>
<evidence type="ECO:0000256" key="3">
    <source>
        <dbReference type="ARBA" id="ARBA00022737"/>
    </source>
</evidence>
<feature type="domain" description="NB-ARC" evidence="8">
    <location>
        <begin position="211"/>
        <end position="379"/>
    </location>
</feature>
<dbReference type="GO" id="GO:0000166">
    <property type="term" value="F:nucleotide binding"/>
    <property type="evidence" value="ECO:0007669"/>
    <property type="project" value="UniProtKB-KW"/>
</dbReference>
<dbReference type="GO" id="GO:0002758">
    <property type="term" value="P:innate immune response-activating signaling pathway"/>
    <property type="evidence" value="ECO:0007669"/>
    <property type="project" value="UniProtKB-ARBA"/>
</dbReference>
<evidence type="ECO:0000259" key="9">
    <source>
        <dbReference type="Pfam" id="PF18052"/>
    </source>
</evidence>
<dbReference type="FunFam" id="3.40.50.300:FF:001091">
    <property type="entry name" value="Probable disease resistance protein At1g61300"/>
    <property type="match status" value="1"/>
</dbReference>
<evidence type="ECO:0000256" key="4">
    <source>
        <dbReference type="ARBA" id="ARBA00022741"/>
    </source>
</evidence>
<dbReference type="PANTHER" id="PTHR23155:SF1122">
    <property type="entry name" value="NB-ARC DOMAIN CONTAINING PROTEIN, EXPRESSED"/>
    <property type="match status" value="1"/>
</dbReference>
<evidence type="ECO:0000259" key="10">
    <source>
        <dbReference type="Pfam" id="PF23559"/>
    </source>
</evidence>
<dbReference type="Gene3D" id="3.80.10.10">
    <property type="entry name" value="Ribonuclease Inhibitor"/>
    <property type="match status" value="1"/>
</dbReference>
<dbReference type="InterPro" id="IPR055414">
    <property type="entry name" value="LRR_R13L4/SHOC2-like"/>
</dbReference>
<dbReference type="InterPro" id="IPR027417">
    <property type="entry name" value="P-loop_NTPase"/>
</dbReference>
<dbReference type="InterPro" id="IPR058922">
    <property type="entry name" value="WHD_DRP"/>
</dbReference>
<dbReference type="PRINTS" id="PR00364">
    <property type="entry name" value="DISEASERSIST"/>
</dbReference>
<dbReference type="InterPro" id="IPR032675">
    <property type="entry name" value="LRR_dom_sf"/>
</dbReference>
<dbReference type="InterPro" id="IPR036388">
    <property type="entry name" value="WH-like_DNA-bd_sf"/>
</dbReference>
<keyword evidence="4" id="KW-0547">Nucleotide-binding</keyword>
<comment type="similarity">
    <text evidence="1">Belongs to the disease resistance NB-LRR family.</text>
</comment>
<dbReference type="AlphaFoldDB" id="A0ABC9BT75"/>
<evidence type="ECO:0000313" key="13">
    <source>
        <dbReference type="Proteomes" id="UP001497457"/>
    </source>
</evidence>
<evidence type="ECO:0000259" key="11">
    <source>
        <dbReference type="Pfam" id="PF23598"/>
    </source>
</evidence>
<feature type="domain" description="Disease resistance R13L4/SHOC-2-like LRR" evidence="11">
    <location>
        <begin position="584"/>
        <end position="951"/>
    </location>
</feature>
<dbReference type="InterPro" id="IPR041118">
    <property type="entry name" value="Rx_N"/>
</dbReference>
<dbReference type="InterPro" id="IPR044974">
    <property type="entry name" value="Disease_R_plants"/>
</dbReference>
<dbReference type="Pfam" id="PF23559">
    <property type="entry name" value="WHD_DRP"/>
    <property type="match status" value="1"/>
</dbReference>
<dbReference type="PANTHER" id="PTHR23155">
    <property type="entry name" value="DISEASE RESISTANCE PROTEIN RP"/>
    <property type="match status" value="1"/>
</dbReference>
<evidence type="ECO:0000256" key="5">
    <source>
        <dbReference type="ARBA" id="ARBA00022821"/>
    </source>
</evidence>
<keyword evidence="2" id="KW-0433">Leucine-rich repeat</keyword>
<evidence type="ECO:0000256" key="7">
    <source>
        <dbReference type="SAM" id="MobiDB-lite"/>
    </source>
</evidence>
<protein>
    <submittedName>
        <fullName evidence="12">Uncharacterized protein</fullName>
    </submittedName>
</protein>
<evidence type="ECO:0000256" key="1">
    <source>
        <dbReference type="ARBA" id="ARBA00008894"/>
    </source>
</evidence>
<dbReference type="Gene3D" id="1.10.10.10">
    <property type="entry name" value="Winged helix-like DNA-binding domain superfamily/Winged helix DNA-binding domain"/>
    <property type="match status" value="1"/>
</dbReference>
<dbReference type="Gene3D" id="1.20.5.4130">
    <property type="match status" value="1"/>
</dbReference>
<evidence type="ECO:0000256" key="6">
    <source>
        <dbReference type="ARBA" id="ARBA00023054"/>
    </source>
</evidence>
<dbReference type="Pfam" id="PF18052">
    <property type="entry name" value="Rx_N"/>
    <property type="match status" value="1"/>
</dbReference>
<dbReference type="GO" id="GO:0009626">
    <property type="term" value="P:plant-type hypersensitive response"/>
    <property type="evidence" value="ECO:0007669"/>
    <property type="project" value="UniProtKB-ARBA"/>
</dbReference>
<dbReference type="FunFam" id="1.10.10.10:FF:000322">
    <property type="entry name" value="Probable disease resistance protein At1g63360"/>
    <property type="match status" value="1"/>
</dbReference>
<organism evidence="12 13">
    <name type="scientific">Urochloa decumbens</name>
    <dbReference type="NCBI Taxonomy" id="240449"/>
    <lineage>
        <taxon>Eukaryota</taxon>
        <taxon>Viridiplantae</taxon>
        <taxon>Streptophyta</taxon>
        <taxon>Embryophyta</taxon>
        <taxon>Tracheophyta</taxon>
        <taxon>Spermatophyta</taxon>
        <taxon>Magnoliopsida</taxon>
        <taxon>Liliopsida</taxon>
        <taxon>Poales</taxon>
        <taxon>Poaceae</taxon>
        <taxon>PACMAD clade</taxon>
        <taxon>Panicoideae</taxon>
        <taxon>Panicodae</taxon>
        <taxon>Paniceae</taxon>
        <taxon>Melinidinae</taxon>
        <taxon>Urochloa</taxon>
    </lineage>
</organism>
<keyword evidence="3" id="KW-0677">Repeat</keyword>
<dbReference type="Gene3D" id="3.40.50.300">
    <property type="entry name" value="P-loop containing nucleotide triphosphate hydrolases"/>
    <property type="match status" value="1"/>
</dbReference>
<name>A0ABC9BT75_9POAL</name>
<proteinExistence type="inferred from homology"/>
<dbReference type="SUPFAM" id="SSF52540">
    <property type="entry name" value="P-loop containing nucleoside triphosphate hydrolases"/>
    <property type="match status" value="1"/>
</dbReference>
<dbReference type="InterPro" id="IPR042197">
    <property type="entry name" value="Apaf_helical"/>
</dbReference>
<evidence type="ECO:0000256" key="2">
    <source>
        <dbReference type="ARBA" id="ARBA00022614"/>
    </source>
</evidence>
<feature type="domain" description="Disease resistance protein winged helix" evidence="10">
    <location>
        <begin position="466"/>
        <end position="537"/>
    </location>
</feature>
<evidence type="ECO:0000313" key="12">
    <source>
        <dbReference type="EMBL" id="CAL5007673.1"/>
    </source>
</evidence>
<reference evidence="12 13" key="2">
    <citation type="submission" date="2024-10" db="EMBL/GenBank/DDBJ databases">
        <authorList>
            <person name="Ryan C."/>
        </authorList>
    </citation>
    <scope>NUCLEOTIDE SEQUENCE [LARGE SCALE GENOMIC DNA]</scope>
</reference>
<dbReference type="InterPro" id="IPR038005">
    <property type="entry name" value="RX-like_CC"/>
</dbReference>
<evidence type="ECO:0000259" key="8">
    <source>
        <dbReference type="Pfam" id="PF00931"/>
    </source>
</evidence>
<reference evidence="13" key="1">
    <citation type="submission" date="2024-06" db="EMBL/GenBank/DDBJ databases">
        <authorList>
            <person name="Ryan C."/>
        </authorList>
    </citation>
    <scope>NUCLEOTIDE SEQUENCE [LARGE SCALE GENOMIC DNA]</scope>
</reference>